<dbReference type="Proteomes" id="UP000009071">
    <property type="component" value="Chromosome"/>
</dbReference>
<dbReference type="CDD" id="cd01949">
    <property type="entry name" value="GGDEF"/>
    <property type="match status" value="1"/>
</dbReference>
<dbReference type="SUPFAM" id="SSF52172">
    <property type="entry name" value="CheY-like"/>
    <property type="match status" value="2"/>
</dbReference>
<evidence type="ECO:0000313" key="7">
    <source>
        <dbReference type="Proteomes" id="UP000009071"/>
    </source>
</evidence>
<dbReference type="Pfam" id="PF00990">
    <property type="entry name" value="GGDEF"/>
    <property type="match status" value="1"/>
</dbReference>
<dbReference type="InterPro" id="IPR029787">
    <property type="entry name" value="Nucleotide_cyclase"/>
</dbReference>
<accession>C4XPU5</accession>
<dbReference type="AlphaFoldDB" id="C4XPU5"/>
<keyword evidence="7" id="KW-1185">Reference proteome</keyword>
<dbReference type="InterPro" id="IPR043128">
    <property type="entry name" value="Rev_trsase/Diguanyl_cyclase"/>
</dbReference>
<evidence type="ECO:0000259" key="5">
    <source>
        <dbReference type="PROSITE" id="PS50887"/>
    </source>
</evidence>
<dbReference type="GO" id="GO:1902201">
    <property type="term" value="P:negative regulation of bacterial-type flagellum-dependent cell motility"/>
    <property type="evidence" value="ECO:0007669"/>
    <property type="project" value="TreeGrafter"/>
</dbReference>
<dbReference type="InterPro" id="IPR001789">
    <property type="entry name" value="Sig_transdc_resp-reg_receiver"/>
</dbReference>
<dbReference type="GO" id="GO:0005886">
    <property type="term" value="C:plasma membrane"/>
    <property type="evidence" value="ECO:0007669"/>
    <property type="project" value="TreeGrafter"/>
</dbReference>
<dbReference type="Gene3D" id="3.40.50.2300">
    <property type="match status" value="2"/>
</dbReference>
<evidence type="ECO:0000256" key="2">
    <source>
        <dbReference type="ARBA" id="ARBA00034247"/>
    </source>
</evidence>
<dbReference type="InterPro" id="IPR000160">
    <property type="entry name" value="GGDEF_dom"/>
</dbReference>
<gene>
    <name evidence="6" type="ordered locus">DMR_41540</name>
</gene>
<dbReference type="GO" id="GO:0000160">
    <property type="term" value="P:phosphorelay signal transduction system"/>
    <property type="evidence" value="ECO:0007669"/>
    <property type="project" value="InterPro"/>
</dbReference>
<dbReference type="PROSITE" id="PS50110">
    <property type="entry name" value="RESPONSE_REGULATORY"/>
    <property type="match status" value="2"/>
</dbReference>
<evidence type="ECO:0000256" key="1">
    <source>
        <dbReference type="ARBA" id="ARBA00012528"/>
    </source>
</evidence>
<dbReference type="STRING" id="573370.DMR_41540"/>
<dbReference type="InterPro" id="IPR050469">
    <property type="entry name" value="Diguanylate_Cyclase"/>
</dbReference>
<organism evidence="6 7">
    <name type="scientific">Solidesulfovibrio magneticus (strain ATCC 700980 / DSM 13731 / RS-1)</name>
    <name type="common">Desulfovibrio magneticus</name>
    <dbReference type="NCBI Taxonomy" id="573370"/>
    <lineage>
        <taxon>Bacteria</taxon>
        <taxon>Pseudomonadati</taxon>
        <taxon>Thermodesulfobacteriota</taxon>
        <taxon>Desulfovibrionia</taxon>
        <taxon>Desulfovibrionales</taxon>
        <taxon>Desulfovibrionaceae</taxon>
        <taxon>Solidesulfovibrio</taxon>
    </lineage>
</organism>
<dbReference type="InterPro" id="IPR011006">
    <property type="entry name" value="CheY-like_superfamily"/>
</dbReference>
<dbReference type="GO" id="GO:0052621">
    <property type="term" value="F:diguanylate cyclase activity"/>
    <property type="evidence" value="ECO:0007669"/>
    <property type="project" value="UniProtKB-EC"/>
</dbReference>
<evidence type="ECO:0000256" key="3">
    <source>
        <dbReference type="PROSITE-ProRule" id="PRU00169"/>
    </source>
</evidence>
<sequence>MIQKSFSDSSEQVLLVEDSKTFGRIMKRRLENDLHVSVTWKESKADYLAALNQDDARFDAAVLDVNLPDAPNGEIIDLVLSRGVPSIILTGSYDPNLRERLWEKRIADYIPKDSVQCIDNAVNMTRRILRNANTTCLVVDDSRTTLHYIETLLCAQGYKVLTAANGKEALAALNDHQDIRLLLVDCTMQEMDGATLAQEVRKIYSPDKLAIVGVSNADVPSTSIRFLKSGANDYIKKPFQIEEFYCRISLNIDMVLQFETIRTLAYTDFLAGVCNRRRLFELAEATLAEAGRQRLPVAVAMLDIDHFKRINDTHGHDVGDMTLRHLAGLLKSHFATPDGSRHVGRIGGEEFCVVATGAAAQVMPEACEALRHAVEESK</sequence>
<feature type="domain" description="Response regulatory" evidence="4">
    <location>
        <begin position="12"/>
        <end position="127"/>
    </location>
</feature>
<evidence type="ECO:0000259" key="4">
    <source>
        <dbReference type="PROSITE" id="PS50110"/>
    </source>
</evidence>
<dbReference type="GO" id="GO:0043709">
    <property type="term" value="P:cell adhesion involved in single-species biofilm formation"/>
    <property type="evidence" value="ECO:0007669"/>
    <property type="project" value="TreeGrafter"/>
</dbReference>
<feature type="modified residue" description="4-aspartylphosphate" evidence="3">
    <location>
        <position position="64"/>
    </location>
</feature>
<dbReference type="Gene3D" id="3.30.70.270">
    <property type="match status" value="1"/>
</dbReference>
<protein>
    <recommendedName>
        <fullName evidence="1">diguanylate cyclase</fullName>
        <ecNumber evidence="1">2.7.7.65</ecNumber>
    </recommendedName>
</protein>
<feature type="domain" description="Response regulatory" evidence="4">
    <location>
        <begin position="135"/>
        <end position="252"/>
    </location>
</feature>
<dbReference type="KEGG" id="dma:DMR_41540"/>
<dbReference type="NCBIfam" id="TIGR00254">
    <property type="entry name" value="GGDEF"/>
    <property type="match status" value="1"/>
</dbReference>
<dbReference type="eggNOG" id="COG3706">
    <property type="taxonomic scope" value="Bacteria"/>
</dbReference>
<feature type="modified residue" description="4-aspartylphosphate" evidence="3">
    <location>
        <position position="185"/>
    </location>
</feature>
<dbReference type="PANTHER" id="PTHR45138:SF9">
    <property type="entry name" value="DIGUANYLATE CYCLASE DGCM-RELATED"/>
    <property type="match status" value="1"/>
</dbReference>
<dbReference type="SUPFAM" id="SSF55073">
    <property type="entry name" value="Nucleotide cyclase"/>
    <property type="match status" value="1"/>
</dbReference>
<proteinExistence type="predicted"/>
<dbReference type="EMBL" id="AP010904">
    <property type="protein sequence ID" value="BAH77645.1"/>
    <property type="molecule type" value="Genomic_DNA"/>
</dbReference>
<dbReference type="SMART" id="SM00448">
    <property type="entry name" value="REC"/>
    <property type="match status" value="2"/>
</dbReference>
<dbReference type="SMART" id="SM00267">
    <property type="entry name" value="GGDEF"/>
    <property type="match status" value="1"/>
</dbReference>
<dbReference type="RefSeq" id="WP_015862770.1">
    <property type="nucleotide sequence ID" value="NC_012796.1"/>
</dbReference>
<keyword evidence="3" id="KW-0597">Phosphoprotein</keyword>
<dbReference type="EC" id="2.7.7.65" evidence="1"/>
<dbReference type="HOGENOM" id="CLU_000445_11_28_7"/>
<evidence type="ECO:0000313" key="6">
    <source>
        <dbReference type="EMBL" id="BAH77645.1"/>
    </source>
</evidence>
<comment type="catalytic activity">
    <reaction evidence="2">
        <text>2 GTP = 3',3'-c-di-GMP + 2 diphosphate</text>
        <dbReference type="Rhea" id="RHEA:24898"/>
        <dbReference type="ChEBI" id="CHEBI:33019"/>
        <dbReference type="ChEBI" id="CHEBI:37565"/>
        <dbReference type="ChEBI" id="CHEBI:58805"/>
        <dbReference type="EC" id="2.7.7.65"/>
    </reaction>
</comment>
<dbReference type="PANTHER" id="PTHR45138">
    <property type="entry name" value="REGULATORY COMPONENTS OF SENSORY TRANSDUCTION SYSTEM"/>
    <property type="match status" value="1"/>
</dbReference>
<dbReference type="Pfam" id="PF00072">
    <property type="entry name" value="Response_reg"/>
    <property type="match status" value="2"/>
</dbReference>
<dbReference type="PROSITE" id="PS50887">
    <property type="entry name" value="GGDEF"/>
    <property type="match status" value="1"/>
</dbReference>
<reference evidence="6 7" key="1">
    <citation type="journal article" date="2009" name="Genome Res.">
        <title>Whole genome sequence of Desulfovibrio magneticus strain RS-1 revealed common gene clusters in magnetotactic bacteria.</title>
        <authorList>
            <person name="Nakazawa H."/>
            <person name="Arakaki A."/>
            <person name="Narita-Yamada S."/>
            <person name="Yashiro I."/>
            <person name="Jinno K."/>
            <person name="Aoki N."/>
            <person name="Tsuruyama A."/>
            <person name="Okamura Y."/>
            <person name="Tanikawa S."/>
            <person name="Fujita N."/>
            <person name="Takeyama H."/>
            <person name="Matsunaga T."/>
        </authorList>
    </citation>
    <scope>NUCLEOTIDE SEQUENCE [LARGE SCALE GENOMIC DNA]</scope>
    <source>
        <strain evidence="7">ATCC 700980 / DSM 13731 / RS-1</strain>
    </source>
</reference>
<dbReference type="OrthoDB" id="9778432at2"/>
<name>C4XPU5_SOLM1</name>
<feature type="domain" description="GGDEF" evidence="5">
    <location>
        <begin position="295"/>
        <end position="378"/>
    </location>
</feature>